<gene>
    <name evidence="1" type="ORF">SAMN05421841_3991</name>
</gene>
<evidence type="ECO:0000313" key="2">
    <source>
        <dbReference type="Proteomes" id="UP000199469"/>
    </source>
</evidence>
<dbReference type="AlphaFoldDB" id="A0A1I0S2Q3"/>
<dbReference type="Proteomes" id="UP000199469">
    <property type="component" value="Unassembled WGS sequence"/>
</dbReference>
<organism evidence="1 2">
    <name type="scientific">Chryseobacterium wanjuense</name>
    <dbReference type="NCBI Taxonomy" id="356305"/>
    <lineage>
        <taxon>Bacteria</taxon>
        <taxon>Pseudomonadati</taxon>
        <taxon>Bacteroidota</taxon>
        <taxon>Flavobacteriia</taxon>
        <taxon>Flavobacteriales</taxon>
        <taxon>Weeksellaceae</taxon>
        <taxon>Chryseobacterium group</taxon>
        <taxon>Chryseobacterium</taxon>
    </lineage>
</organism>
<reference evidence="2" key="1">
    <citation type="submission" date="2016-10" db="EMBL/GenBank/DDBJ databases">
        <authorList>
            <person name="Varghese N."/>
            <person name="Submissions S."/>
        </authorList>
    </citation>
    <scope>NUCLEOTIDE SEQUENCE [LARGE SCALE GENOMIC DNA]</scope>
    <source>
        <strain evidence="2">DSM 17724</strain>
    </source>
</reference>
<proteinExistence type="predicted"/>
<dbReference type="EMBL" id="FOIU01000004">
    <property type="protein sequence ID" value="SEW49053.1"/>
    <property type="molecule type" value="Genomic_DNA"/>
</dbReference>
<protein>
    <recommendedName>
        <fullName evidence="3">HNH endonuclease</fullName>
    </recommendedName>
</protein>
<keyword evidence="2" id="KW-1185">Reference proteome</keyword>
<accession>A0A1I0S2Q3</accession>
<dbReference type="RefSeq" id="WP_089795793.1">
    <property type="nucleotide sequence ID" value="NZ_FOIU01000004.1"/>
</dbReference>
<evidence type="ECO:0000313" key="1">
    <source>
        <dbReference type="EMBL" id="SEW49053.1"/>
    </source>
</evidence>
<dbReference type="OrthoDB" id="8357868at2"/>
<sequence>MKKCSYCGKESKLTKEHIWPKCIIKRAPELNMKYLESQKKVFSRELVISDVCSDCNNTKLSYLDAYICQLYDRYFKFFKDKRETFEFECNYDLLLRSLLKITYNSSRTIVKSNNFFQKYKDYILEGGRTREDIIVKLDIVIPAIIDGNKVYPKSARCGTLDIGITSENFIMRTVAINSYYFSILFSKEEQIPDTFLPELNNILQRIPGSIINPYDSITVIKHFSNENTISVHEGLINKISEAKKR</sequence>
<name>A0A1I0S2Q3_9FLAO</name>
<evidence type="ECO:0008006" key="3">
    <source>
        <dbReference type="Google" id="ProtNLM"/>
    </source>
</evidence>
<dbReference type="STRING" id="356305.SAMN05421841_3991"/>